<dbReference type="KEGG" id="fae:FAES_3756"/>
<dbReference type="OrthoDB" id="9943184at2"/>
<dbReference type="EMBL" id="HE796683">
    <property type="protein sequence ID" value="CCH01763.1"/>
    <property type="molecule type" value="Genomic_DNA"/>
</dbReference>
<proteinExistence type="predicted"/>
<dbReference type="HOGENOM" id="CLU_2117394_0_0_10"/>
<name>I0KCB0_9BACT</name>
<dbReference type="AlphaFoldDB" id="I0KCB0"/>
<sequence length="114" mass="13138">MHKVTLSVYRDEFLALLAWIPSPDLYSLREATTETVSRLILIEWRGRITPYMAQTWRLRPNNKPFKVNIPLAAAMALRDELNEASIGYELLSLLAKLDNTLTNLSPHKKTIFLQ</sequence>
<protein>
    <submittedName>
        <fullName evidence="1">Uncharacterized protein</fullName>
    </submittedName>
</protein>
<gene>
    <name evidence="1" type="ORF">FAES_3756</name>
</gene>
<dbReference type="RefSeq" id="WP_015332862.1">
    <property type="nucleotide sequence ID" value="NC_020054.1"/>
</dbReference>
<reference evidence="1 2" key="1">
    <citation type="journal article" date="2012" name="J. Bacteriol.">
        <title>Genome Sequence of Fibrella aestuarina BUZ 2T, a Filamentous Marine Bacterium.</title>
        <authorList>
            <person name="Filippini M."/>
            <person name="Qi W."/>
            <person name="Blom J."/>
            <person name="Goesmann A."/>
            <person name="Smits T.H."/>
            <person name="Bagheri H.C."/>
        </authorList>
    </citation>
    <scope>NUCLEOTIDE SEQUENCE [LARGE SCALE GENOMIC DNA]</scope>
    <source>
        <strain evidence="2">BUZ 2T</strain>
    </source>
</reference>
<dbReference type="STRING" id="1166018.FAES_3756"/>
<evidence type="ECO:0000313" key="2">
    <source>
        <dbReference type="Proteomes" id="UP000011058"/>
    </source>
</evidence>
<organism evidence="1 2">
    <name type="scientific">Fibrella aestuarina BUZ 2</name>
    <dbReference type="NCBI Taxonomy" id="1166018"/>
    <lineage>
        <taxon>Bacteria</taxon>
        <taxon>Pseudomonadati</taxon>
        <taxon>Bacteroidota</taxon>
        <taxon>Cytophagia</taxon>
        <taxon>Cytophagales</taxon>
        <taxon>Spirosomataceae</taxon>
        <taxon>Fibrella</taxon>
    </lineage>
</organism>
<keyword evidence="2" id="KW-1185">Reference proteome</keyword>
<evidence type="ECO:0000313" key="1">
    <source>
        <dbReference type="EMBL" id="CCH01763.1"/>
    </source>
</evidence>
<accession>I0KCB0</accession>
<dbReference type="Proteomes" id="UP000011058">
    <property type="component" value="Chromosome"/>
</dbReference>